<evidence type="ECO:0000313" key="4">
    <source>
        <dbReference type="Proteomes" id="UP000000763"/>
    </source>
</evidence>
<dbReference type="EMBL" id="AP008211">
    <property type="protein sequence ID" value="BAF17456.1"/>
    <property type="molecule type" value="Genomic_DNA"/>
</dbReference>
<protein>
    <submittedName>
        <fullName evidence="3">Os05g0412500 protein</fullName>
    </submittedName>
</protein>
<reference evidence="3" key="4">
    <citation type="journal article" date="2006" name="Nucleic Acids Res.">
        <title>The Rice Annotation Project Database (RAP-DB): hub for Oryza sativa ssp. japonica genome information.</title>
        <authorList>
            <person name="Ohyanagi H."/>
            <person name="Tanaka T."/>
            <person name="Sakai H."/>
            <person name="Shigemoto Y."/>
            <person name="Yamaguchi K."/>
            <person name="Habara T."/>
            <person name="Fujii Y."/>
            <person name="Antonio B.A."/>
            <person name="Nagamura Y."/>
            <person name="Imanishi T."/>
            <person name="Ikeo K."/>
            <person name="Itoh T."/>
            <person name="Gojobori T."/>
            <person name="Sasaki T."/>
        </authorList>
    </citation>
    <scope>NUCLEOTIDE SEQUENCE</scope>
</reference>
<reference evidence="3" key="5">
    <citation type="journal article" date="2007" name="Genome Res.">
        <title>Curated Genome Annotation of Oryza sativa ssp. japonica and Comparative Genome Analysis with Arabidopsis thaliana.</title>
        <authorList>
            <consortium name="The Rice Annotation Project (RAP)"/>
            <person name="Itoh T."/>
            <person name="Tanaka T."/>
            <person name="Barrero R.A."/>
            <person name="Yamasaki C."/>
            <person name="Fujii Y."/>
            <person name="Hilton P.B."/>
            <person name="Antonio B.A."/>
            <person name="Aono H."/>
            <person name="Apweiler R."/>
            <person name="Bruskiewich R."/>
            <person name="Bureau T."/>
            <person name="Burr F."/>
            <person name="Costa de Oliveira A."/>
            <person name="Fuks G."/>
            <person name="Habara T."/>
            <person name="Haberer G."/>
            <person name="Han B."/>
            <person name="Harada E."/>
            <person name="Hiraki A.T."/>
            <person name="Hirochika H."/>
            <person name="Hoen D."/>
            <person name="Hokari H."/>
            <person name="Hosokawa S."/>
            <person name="Hsing Y."/>
            <person name="Ikawa H."/>
            <person name="Ikeo K."/>
            <person name="Imanishi T."/>
            <person name="Ito Y."/>
            <person name="Jaiswal P."/>
            <person name="Kanno M."/>
            <person name="Kawahara Y."/>
            <person name="Kawamura T."/>
            <person name="Kawashima H."/>
            <person name="Khurana J.P."/>
            <person name="Kikuchi S."/>
            <person name="Komatsu S."/>
            <person name="Koyanagi K.O."/>
            <person name="Kubooka H."/>
            <person name="Lieberherr D."/>
            <person name="Lin Y.C."/>
            <person name="Lonsdale D."/>
            <person name="Matsumoto T."/>
            <person name="Matsuya A."/>
            <person name="McCombie W.R."/>
            <person name="Messing J."/>
            <person name="Miyao A."/>
            <person name="Mulder N."/>
            <person name="Nagamura Y."/>
            <person name="Nam J."/>
            <person name="Namiki N."/>
            <person name="Numa H."/>
            <person name="Nurimoto S."/>
            <person name="O'donovan C."/>
            <person name="Ohyanagi H."/>
            <person name="Okido T."/>
            <person name="Oota S."/>
            <person name="Osato N."/>
            <person name="Palmer L.E."/>
            <person name="Quetier F."/>
            <person name="Raghuvanshi S."/>
            <person name="Saichi N."/>
            <person name="Sakai H."/>
            <person name="Sakai Y."/>
            <person name="Sakata K."/>
            <person name="Sakurai T."/>
            <person name="Sato F."/>
            <person name="Sato Y."/>
            <person name="Schoof H."/>
            <person name="Seki M."/>
            <person name="Shibata M."/>
            <person name="Shimizu Y."/>
            <person name="Shinozaki K."/>
            <person name="Shinso Y."/>
            <person name="Singh N.K."/>
            <person name="Smith-White B."/>
            <person name="Takeda J."/>
            <person name="Tanino M."/>
            <person name="Tatusova T."/>
            <person name="Thongjuea S."/>
            <person name="Todokoro F."/>
            <person name="Tsugane M."/>
            <person name="Tyagi A.K."/>
            <person name="Vanavichit A."/>
            <person name="Wang A."/>
            <person name="Wing R.A."/>
            <person name="Yamaguchi K."/>
            <person name="Yamamoto M."/>
            <person name="Yamamoto N."/>
            <person name="Yu Y."/>
            <person name="Zhang H."/>
            <person name="Zhao Q."/>
            <person name="Higo K."/>
            <person name="Burr B."/>
            <person name="Gojobori T."/>
            <person name="Sasaki T."/>
        </authorList>
    </citation>
    <scope>NUCLEOTIDE SEQUENCE</scope>
</reference>
<sequence>MSLSRMDLGMVSGIEALPSELWQRAEFSTMMAARCCD</sequence>
<evidence type="ECO:0000313" key="1">
    <source>
        <dbReference type="EMBL" id="AAT85265.1"/>
    </source>
</evidence>
<organism evidence="1 4">
    <name type="scientific">Oryza sativa subsp. japonica</name>
    <name type="common">Rice</name>
    <dbReference type="NCBI Taxonomy" id="39947"/>
    <lineage>
        <taxon>Eukaryota</taxon>
        <taxon>Viridiplantae</taxon>
        <taxon>Streptophyta</taxon>
        <taxon>Embryophyta</taxon>
        <taxon>Tracheophyta</taxon>
        <taxon>Spermatophyta</taxon>
        <taxon>Magnoliopsida</taxon>
        <taxon>Liliopsida</taxon>
        <taxon>Poales</taxon>
        <taxon>Poaceae</taxon>
        <taxon>BOP clade</taxon>
        <taxon>Oryzoideae</taxon>
        <taxon>Oryzeae</taxon>
        <taxon>Oryzinae</taxon>
        <taxon>Oryza</taxon>
        <taxon>Oryza sativa</taxon>
    </lineage>
</organism>
<dbReference type="AlphaFoldDB" id="Q6AU82"/>
<reference evidence="3 4" key="3">
    <citation type="journal article" date="2005" name="Nature">
        <title>The map-based sequence of the rice genome.</title>
        <authorList>
            <consortium name="International rice genome sequencing project (IRGSP)"/>
            <person name="Matsumoto T."/>
            <person name="Wu J."/>
            <person name="Kanamori H."/>
            <person name="Katayose Y."/>
            <person name="Fujisawa M."/>
            <person name="Namiki N."/>
            <person name="Mizuno H."/>
            <person name="Yamamoto K."/>
            <person name="Antonio B.A."/>
            <person name="Baba T."/>
            <person name="Sakata K."/>
            <person name="Nagamura Y."/>
            <person name="Aoki H."/>
            <person name="Arikawa K."/>
            <person name="Arita K."/>
            <person name="Bito T."/>
            <person name="Chiden Y."/>
            <person name="Fujitsuka N."/>
            <person name="Fukunaka R."/>
            <person name="Hamada M."/>
            <person name="Harada C."/>
            <person name="Hayashi A."/>
            <person name="Hijishita S."/>
            <person name="Honda M."/>
            <person name="Hosokawa S."/>
            <person name="Ichikawa Y."/>
            <person name="Idonuma A."/>
            <person name="Iijima M."/>
            <person name="Ikeda M."/>
            <person name="Ikeno M."/>
            <person name="Ito K."/>
            <person name="Ito S."/>
            <person name="Ito T."/>
            <person name="Ito Y."/>
            <person name="Ito Y."/>
            <person name="Iwabuchi A."/>
            <person name="Kamiya K."/>
            <person name="Karasawa W."/>
            <person name="Kurita K."/>
            <person name="Katagiri S."/>
            <person name="Kikuta A."/>
            <person name="Kobayashi H."/>
            <person name="Kobayashi N."/>
            <person name="Machita K."/>
            <person name="Maehara T."/>
            <person name="Masukawa M."/>
            <person name="Mizubayashi T."/>
            <person name="Mukai Y."/>
            <person name="Nagasaki H."/>
            <person name="Nagata Y."/>
            <person name="Naito S."/>
            <person name="Nakashima M."/>
            <person name="Nakama Y."/>
            <person name="Nakamichi Y."/>
            <person name="Nakamura M."/>
            <person name="Meguro A."/>
            <person name="Negishi M."/>
            <person name="Ohta I."/>
            <person name="Ohta T."/>
            <person name="Okamoto M."/>
            <person name="Ono N."/>
            <person name="Saji S."/>
            <person name="Sakaguchi M."/>
            <person name="Sakai K."/>
            <person name="Shibata M."/>
            <person name="Shimokawa T."/>
            <person name="Song J."/>
            <person name="Takazaki Y."/>
            <person name="Terasawa K."/>
            <person name="Tsugane M."/>
            <person name="Tsuji K."/>
            <person name="Ueda S."/>
            <person name="Waki K."/>
            <person name="Yamagata H."/>
            <person name="Yamamoto M."/>
            <person name="Yamamoto S."/>
            <person name="Yamane H."/>
            <person name="Yoshiki S."/>
            <person name="Yoshihara R."/>
            <person name="Yukawa K."/>
            <person name="Zhong H."/>
            <person name="Yano M."/>
            <person name="Yuan Q."/>
            <person name="Ouyang S."/>
            <person name="Liu J."/>
            <person name="Jones K.M."/>
            <person name="Gansberger K."/>
            <person name="Moffat K."/>
            <person name="Hill J."/>
            <person name="Bera J."/>
            <person name="Fadrosh D."/>
            <person name="Jin S."/>
            <person name="Johri S."/>
            <person name="Kim M."/>
            <person name="Overton L."/>
            <person name="Reardon M."/>
            <person name="Tsitrin T."/>
            <person name="Vuong H."/>
            <person name="Weaver B."/>
            <person name="Ciecko A."/>
            <person name="Tallon L."/>
            <person name="Jackson J."/>
            <person name="Pai G."/>
            <person name="Aken S.V."/>
            <person name="Utterback T."/>
            <person name="Reidmuller S."/>
            <person name="Feldblyum T."/>
            <person name="Hsiao J."/>
            <person name="Zismann V."/>
            <person name="Iobst S."/>
            <person name="de Vazeille A.R."/>
            <person name="Buell C.R."/>
            <person name="Ying K."/>
            <person name="Li Y."/>
            <person name="Lu T."/>
            <person name="Huang Y."/>
            <person name="Zhao Q."/>
            <person name="Feng Q."/>
            <person name="Zhang L."/>
            <person name="Zhu J."/>
            <person name="Weng Q."/>
            <person name="Mu J."/>
            <person name="Lu Y."/>
            <person name="Fan D."/>
            <person name="Liu Y."/>
            <person name="Guan J."/>
            <person name="Zhang Y."/>
            <person name="Yu S."/>
            <person name="Liu X."/>
            <person name="Zhang Y."/>
            <person name="Hong G."/>
            <person name="Han B."/>
            <person name="Choisne N."/>
            <person name="Demange N."/>
            <person name="Orjeda G."/>
            <person name="Samain S."/>
            <person name="Cattolico L."/>
            <person name="Pelletier E."/>
            <person name="Couloux A."/>
            <person name="Segurens B."/>
            <person name="Wincker P."/>
            <person name="D'Hont A."/>
            <person name="Scarpelli C."/>
            <person name="Weissenbach J."/>
            <person name="Salanoubat M."/>
            <person name="Quetier F."/>
            <person name="Yu Y."/>
            <person name="Kim H.R."/>
            <person name="Rambo T."/>
            <person name="Currie J."/>
            <person name="Collura K."/>
            <person name="Luo M."/>
            <person name="Yang T."/>
            <person name="Ammiraju J.S.S."/>
            <person name="Engler F."/>
            <person name="Soderlund C."/>
            <person name="Wing R.A."/>
            <person name="Palmer L.E."/>
            <person name="de la Bastide M."/>
            <person name="Spiegel L."/>
            <person name="Nascimento L."/>
            <person name="Zutavern T."/>
            <person name="O'Shaughnessy A."/>
            <person name="Dike S."/>
            <person name="Dedhia N."/>
            <person name="Preston R."/>
            <person name="Balija V."/>
            <person name="McCombie W.R."/>
            <person name="Chow T."/>
            <person name="Chen H."/>
            <person name="Chung M."/>
            <person name="Chen C."/>
            <person name="Shaw J."/>
            <person name="Wu H."/>
            <person name="Hsiao K."/>
            <person name="Chao Y."/>
            <person name="Chu M."/>
            <person name="Cheng C."/>
            <person name="Hour A."/>
            <person name="Lee P."/>
            <person name="Lin S."/>
            <person name="Lin Y."/>
            <person name="Liou J."/>
            <person name="Liu S."/>
            <person name="Hsing Y."/>
            <person name="Raghuvanshi S."/>
            <person name="Mohanty A."/>
            <person name="Bharti A.K."/>
            <person name="Gaur A."/>
            <person name="Gupta V."/>
            <person name="Kumar D."/>
            <person name="Ravi V."/>
            <person name="Vij S."/>
            <person name="Kapur A."/>
            <person name="Khurana P."/>
            <person name="Khurana P."/>
            <person name="Khurana J.P."/>
            <person name="Tyagi A.K."/>
            <person name="Gaikwad K."/>
            <person name="Singh A."/>
            <person name="Dalal V."/>
            <person name="Srivastava S."/>
            <person name="Dixit A."/>
            <person name="Pal A.K."/>
            <person name="Ghazi I.A."/>
            <person name="Yadav M."/>
            <person name="Pandit A."/>
            <person name="Bhargava A."/>
            <person name="Sureshbabu K."/>
            <person name="Batra K."/>
            <person name="Sharma T.R."/>
            <person name="Mohapatra T."/>
            <person name="Singh N.K."/>
            <person name="Messing J."/>
            <person name="Nelson A.B."/>
            <person name="Fuks G."/>
            <person name="Kavchok S."/>
            <person name="Keizer G."/>
            <person name="Linton E."/>
            <person name="Llaca V."/>
            <person name="Song R."/>
            <person name="Tanyolac B."/>
            <person name="Young S."/>
            <person name="Ho-Il K."/>
            <person name="Hahn J.H."/>
            <person name="Sangsakoo G."/>
            <person name="Vanavichit A."/>
            <person name="de Mattos Luiz.A.T."/>
            <person name="Zimmer P.D."/>
            <person name="Malone G."/>
            <person name="Dellagostin O."/>
            <person name="de Oliveira A.C."/>
            <person name="Bevan M."/>
            <person name="Bancroft I."/>
            <person name="Minx P."/>
            <person name="Cordum H."/>
            <person name="Wilson R."/>
            <person name="Cheng Z."/>
            <person name="Jin W."/>
            <person name="Jiang J."/>
            <person name="Leong S.A."/>
            <person name="Iwama H."/>
            <person name="Gojobori T."/>
            <person name="Itoh T."/>
            <person name="Niimura Y."/>
            <person name="Fujii Y."/>
            <person name="Habara T."/>
            <person name="Sakai H."/>
            <person name="Sato Y."/>
            <person name="Wilson G."/>
            <person name="Kumar K."/>
            <person name="McCouch S."/>
            <person name="Juretic N."/>
            <person name="Hoen D."/>
            <person name="Wright S."/>
            <person name="Bruskiewich R."/>
            <person name="Bureau T."/>
            <person name="Miyao A."/>
            <person name="Hirochika H."/>
            <person name="Nishikawa T."/>
            <person name="Kadowaki K."/>
            <person name="Sugiura M."/>
            <person name="Burr B."/>
            <person name="Sasaki T."/>
        </authorList>
    </citation>
    <scope>NUCLEOTIDE SEQUENCE [LARGE SCALE GENOMIC DNA]</scope>
    <source>
        <strain evidence="4">cv. Nipponbare</strain>
    </source>
</reference>
<accession>Q6AU82</accession>
<reference evidence="3" key="6">
    <citation type="journal article" date="2008" name="Nucleic Acids Res.">
        <title>The Rice Annotation Project Database (RAP-DB): 2008 update.</title>
        <authorList>
            <consortium name="The Rice Annotation Project (RAP)"/>
            <person name="Tanaka T."/>
            <person name="Antonio B.A."/>
            <person name="Kikuchi S."/>
            <person name="Matsumoto T."/>
            <person name="Nagamura Y."/>
            <person name="Numa H."/>
            <person name="Sakai H."/>
            <person name="Wu J."/>
            <person name="Itoh T."/>
            <person name="Sasaki T."/>
            <person name="Aono R."/>
            <person name="Fujii Y."/>
            <person name="Habara T."/>
            <person name="Harada E."/>
            <person name="Kanno M."/>
            <person name="Kawahara Y."/>
            <person name="Kawashima H."/>
            <person name="Kubooka H."/>
            <person name="Matsuya A."/>
            <person name="Nakaoka H."/>
            <person name="Saichi N."/>
            <person name="Sanbonmatsu R."/>
            <person name="Sato Y."/>
            <person name="Shinso Y."/>
            <person name="Suzuki M."/>
            <person name="Takeda J."/>
            <person name="Tanino M."/>
            <person name="Todokoro F."/>
            <person name="Yamaguchi K."/>
            <person name="Yamamoto N."/>
            <person name="Yamasaki C."/>
            <person name="Imanishi T."/>
            <person name="Okido T."/>
            <person name="Tada M."/>
            <person name="Ikeo K."/>
            <person name="Tateno Y."/>
            <person name="Gojobori T."/>
            <person name="Lin Y.C."/>
            <person name="Wei F.J."/>
            <person name="Hsing Y.I."/>
            <person name="Zhao Q."/>
            <person name="Han B."/>
            <person name="Kramer M.R."/>
            <person name="McCombie R.W."/>
            <person name="Lonsdale D."/>
            <person name="O'Donovan C.C."/>
            <person name="Whitfield E.J."/>
            <person name="Apweiler R."/>
            <person name="Koyanagi K.O."/>
            <person name="Khurana J.P."/>
            <person name="Raghuvanshi S."/>
            <person name="Singh N.K."/>
            <person name="Tyagi A.K."/>
            <person name="Haberer G."/>
            <person name="Fujisawa M."/>
            <person name="Hosokawa S."/>
            <person name="Ito Y."/>
            <person name="Ikawa H."/>
            <person name="Shibata M."/>
            <person name="Yamamoto M."/>
            <person name="Bruskiewich R.M."/>
            <person name="Hoen D.R."/>
            <person name="Bureau TE."/>
            <person name="Namiki N."/>
            <person name="Ohyanagi H."/>
            <person name="Sakai Y."/>
            <person name="Nobushima S."/>
            <person name="Sakata K."/>
            <person name="Barrero R.A."/>
            <person name="Sato Y."/>
            <person name="Souvorov A."/>
            <person name="Smith-White B."/>
            <person name="Tatusova T."/>
            <person name="An S."/>
            <person name="An G."/>
            <person name="OOta S."/>
            <person name="Fuks G."/>
            <person name="Messing J."/>
            <person name="Christie K.R."/>
            <person name="Lieberherr D."/>
            <person name="Kim H."/>
            <person name="Zuccolo A."/>
            <person name="Wing R.A."/>
            <person name="Nobuta K."/>
            <person name="Green P.J."/>
            <person name="Lu C."/>
            <person name="Meyers BC."/>
            <person name="Chaparro C."/>
            <person name="Piegu B."/>
            <person name="Panaud O."/>
            <person name="Echeverria M."/>
        </authorList>
    </citation>
    <scope>NUCLEOTIDE SEQUENCE</scope>
</reference>
<dbReference type="Proteomes" id="UP000000763">
    <property type="component" value="Chromosome 5"/>
</dbReference>
<reference evidence="3" key="8">
    <citation type="submission" date="2012-08" db="EMBL/GenBank/DDBJ databases">
        <title>Oryza sativa nipponbare(GA3) genomic DNA, chromosome 5.</title>
        <authorList>
            <consortium name="IRGSP(International Rice Genome Sequencing Project)"/>
        </authorList>
    </citation>
    <scope>NUCLEOTIDE SEQUENCE</scope>
</reference>
<name>Q6AU82_ORYSJ</name>
<reference evidence="2" key="1">
    <citation type="submission" date="2004-08" db="EMBL/GenBank/DDBJ databases">
        <title>Oryza sativa PAC P0017D10 genomic sequence.</title>
        <authorList>
            <person name="Chow T.-Y."/>
            <person name="Hsing Y.-I.C."/>
            <person name="Chen C.-S."/>
            <person name="Chen H.-H."/>
            <person name="Liu S.-M."/>
            <person name="Chao Y.-T."/>
            <person name="Chang S.-J."/>
            <person name="Chen H.-C."/>
            <person name="Chen S.-K."/>
            <person name="Chen T.-R."/>
            <person name="Chen Y.-L."/>
            <person name="Cheng C.-H."/>
            <person name="Chung C.-I."/>
            <person name="Han S.-Y."/>
            <person name="Hsiao S.-H."/>
            <person name="Hsiung J.-N."/>
            <person name="Hsu C.-H."/>
            <person name="Huang J.-J."/>
            <person name="Kau P.-I."/>
            <person name="Lee M.-C."/>
            <person name="Leu H.-L."/>
            <person name="Li Y.-F."/>
            <person name="Lin S.-J."/>
            <person name="Lin Y.-C."/>
            <person name="Wu S.-W."/>
            <person name="Yu C.-Y."/>
            <person name="Yu S.-W."/>
            <person name="Wu H.-P."/>
            <person name="Shaw J.-F."/>
        </authorList>
    </citation>
    <scope>NUCLEOTIDE SEQUENCE</scope>
</reference>
<evidence type="ECO:0000313" key="2">
    <source>
        <dbReference type="EMBL" id="AAT94028.1"/>
    </source>
</evidence>
<dbReference type="EMBL" id="AC130607">
    <property type="protein sequence ID" value="AAT94028.1"/>
    <property type="molecule type" value="Genomic_DNA"/>
</dbReference>
<gene>
    <name evidence="3" type="ordered locus">Os05g0412500</name>
    <name evidence="2" type="ORF">P0017D10.5</name>
    <name evidence="1" type="ORF">P0668F02.19</name>
</gene>
<proteinExistence type="predicted"/>
<reference evidence="1" key="2">
    <citation type="submission" date="2004-08" db="EMBL/GenBank/DDBJ databases">
        <title>Oryza sativa PAC P0668F02 genomic sequence.</title>
        <authorList>
            <person name="Chow T.-Y."/>
            <person name="Hsing Y.-I.C."/>
            <person name="Chen C.-S."/>
            <person name="Chen H.-H."/>
            <person name="Liu S.-M."/>
            <person name="Chao Y.-T."/>
            <person name="Chang S.-J."/>
            <person name="Chen H.-C."/>
            <person name="Chen S.-K."/>
            <person name="Chen T.-R."/>
            <person name="Chen Y.-L."/>
            <person name="Cheng C.-H."/>
            <person name="Chung C.-I."/>
            <person name="Han S.-Y."/>
            <person name="Hsiao S.-H."/>
            <person name="Hsiung J.-N."/>
            <person name="Hsu C.-H."/>
            <person name="Huang J.-J."/>
            <person name="Kau P.-I."/>
            <person name="Lee M.-C."/>
            <person name="Leu H.-L."/>
            <person name="Li Y.-F."/>
            <person name="Lin S.-J."/>
            <person name="Lin Y.-C."/>
            <person name="Wu S.-W."/>
            <person name="Yu C.-Y."/>
            <person name="Yu S.-W."/>
            <person name="Wu H.-P."/>
            <person name="Shaw J.-F."/>
        </authorList>
    </citation>
    <scope>NUCLEOTIDE SEQUENCE</scope>
</reference>
<reference evidence="4" key="7">
    <citation type="journal article" date="2008" name="Nucleic Acids Res.">
        <title>The rice annotation project database (RAP-DB): 2008 update.</title>
        <authorList>
            <consortium name="The rice annotation project (RAP)"/>
        </authorList>
    </citation>
    <scope>GENOME REANNOTATION</scope>
    <source>
        <strain evidence="4">cv. Nipponbare</strain>
    </source>
</reference>
<dbReference type="EMBL" id="AC130729">
    <property type="protein sequence ID" value="AAT85265.1"/>
    <property type="molecule type" value="Genomic_DNA"/>
</dbReference>
<evidence type="ECO:0000313" key="3">
    <source>
        <dbReference type="EMBL" id="BAF17456.1"/>
    </source>
</evidence>
<reference evidence="3" key="9">
    <citation type="submission" date="2012-08" db="EMBL/GenBank/DDBJ databases">
        <title>The Second Rice Annotation Project Meeting (RAP2).</title>
        <authorList>
            <consortium name="The Rice Annotation Project (RAP)"/>
        </authorList>
    </citation>
    <scope>NUCLEOTIDE SEQUENCE</scope>
</reference>
<dbReference type="KEGG" id="dosa:Os05g0412500"/>